<sequence>MKIKKYNWAAAFVIGRVKNKGEMNKYLQFESRASRRRFDDTHSNDFTVEYRSAKSFSLASAGSAIVSGERIDHFRFGPSRRIFAAVAAIVAPFRRVAAGLVAVQPLLQWRQRRNRRSWPRKRFLLGQPELADGHNGDWRATFSGDVVCCRRERTGLGRPDPVLPLRLVVLRGPGRLCQLGTSRRRLHHSAHAHLQMGQPDQVGGPGGGQFLGQIAPDGHQQSGQQHDGGVRLQRDWRPNVTALISLALDDDGQTVQRSVGHQPHGVGHGRRLPSQPTSKK</sequence>
<keyword evidence="3" id="KW-1185">Reference proteome</keyword>
<accession>E9FV76</accession>
<dbReference type="Proteomes" id="UP000000305">
    <property type="component" value="Unassembled WGS sequence"/>
</dbReference>
<dbReference type="AlphaFoldDB" id="E9FV76"/>
<feature type="region of interest" description="Disordered" evidence="1">
    <location>
        <begin position="196"/>
        <end position="234"/>
    </location>
</feature>
<dbReference type="EMBL" id="GL732525">
    <property type="protein sequence ID" value="EFX88509.1"/>
    <property type="molecule type" value="Genomic_DNA"/>
</dbReference>
<organism evidence="2 3">
    <name type="scientific">Daphnia pulex</name>
    <name type="common">Water flea</name>
    <dbReference type="NCBI Taxonomy" id="6669"/>
    <lineage>
        <taxon>Eukaryota</taxon>
        <taxon>Metazoa</taxon>
        <taxon>Ecdysozoa</taxon>
        <taxon>Arthropoda</taxon>
        <taxon>Crustacea</taxon>
        <taxon>Branchiopoda</taxon>
        <taxon>Diplostraca</taxon>
        <taxon>Cladocera</taxon>
        <taxon>Anomopoda</taxon>
        <taxon>Daphniidae</taxon>
        <taxon>Daphnia</taxon>
    </lineage>
</organism>
<dbReference type="InParanoid" id="E9FV76"/>
<dbReference type="KEGG" id="dpx:DAPPUDRAFT_95280"/>
<feature type="compositionally biased region" description="Low complexity" evidence="1">
    <location>
        <begin position="211"/>
        <end position="227"/>
    </location>
</feature>
<evidence type="ECO:0000256" key="1">
    <source>
        <dbReference type="SAM" id="MobiDB-lite"/>
    </source>
</evidence>
<reference evidence="2 3" key="1">
    <citation type="journal article" date="2011" name="Science">
        <title>The ecoresponsive genome of Daphnia pulex.</title>
        <authorList>
            <person name="Colbourne J.K."/>
            <person name="Pfrender M.E."/>
            <person name="Gilbert D."/>
            <person name="Thomas W.K."/>
            <person name="Tucker A."/>
            <person name="Oakley T.H."/>
            <person name="Tokishita S."/>
            <person name="Aerts A."/>
            <person name="Arnold G.J."/>
            <person name="Basu M.K."/>
            <person name="Bauer D.J."/>
            <person name="Caceres C.E."/>
            <person name="Carmel L."/>
            <person name="Casola C."/>
            <person name="Choi J.H."/>
            <person name="Detter J.C."/>
            <person name="Dong Q."/>
            <person name="Dusheyko S."/>
            <person name="Eads B.D."/>
            <person name="Frohlich T."/>
            <person name="Geiler-Samerotte K.A."/>
            <person name="Gerlach D."/>
            <person name="Hatcher P."/>
            <person name="Jogdeo S."/>
            <person name="Krijgsveld J."/>
            <person name="Kriventseva E.V."/>
            <person name="Kultz D."/>
            <person name="Laforsch C."/>
            <person name="Lindquist E."/>
            <person name="Lopez J."/>
            <person name="Manak J.R."/>
            <person name="Muller J."/>
            <person name="Pangilinan J."/>
            <person name="Patwardhan R.P."/>
            <person name="Pitluck S."/>
            <person name="Pritham E.J."/>
            <person name="Rechtsteiner A."/>
            <person name="Rho M."/>
            <person name="Rogozin I.B."/>
            <person name="Sakarya O."/>
            <person name="Salamov A."/>
            <person name="Schaack S."/>
            <person name="Shapiro H."/>
            <person name="Shiga Y."/>
            <person name="Skalitzky C."/>
            <person name="Smith Z."/>
            <person name="Souvorov A."/>
            <person name="Sung W."/>
            <person name="Tang Z."/>
            <person name="Tsuchiya D."/>
            <person name="Tu H."/>
            <person name="Vos H."/>
            <person name="Wang M."/>
            <person name="Wolf Y.I."/>
            <person name="Yamagata H."/>
            <person name="Yamada T."/>
            <person name="Ye Y."/>
            <person name="Shaw J.R."/>
            <person name="Andrews J."/>
            <person name="Crease T.J."/>
            <person name="Tang H."/>
            <person name="Lucas S.M."/>
            <person name="Robertson H.M."/>
            <person name="Bork P."/>
            <person name="Koonin E.V."/>
            <person name="Zdobnov E.M."/>
            <person name="Grigoriev I.V."/>
            <person name="Lynch M."/>
            <person name="Boore J.L."/>
        </authorList>
    </citation>
    <scope>NUCLEOTIDE SEQUENCE [LARGE SCALE GENOMIC DNA]</scope>
</reference>
<protein>
    <submittedName>
        <fullName evidence="2">Uncharacterized protein</fullName>
    </submittedName>
</protein>
<evidence type="ECO:0000313" key="3">
    <source>
        <dbReference type="Proteomes" id="UP000000305"/>
    </source>
</evidence>
<dbReference type="HOGENOM" id="CLU_994854_0_0_1"/>
<proteinExistence type="predicted"/>
<gene>
    <name evidence="2" type="ORF">DAPPUDRAFT_95280</name>
</gene>
<evidence type="ECO:0000313" key="2">
    <source>
        <dbReference type="EMBL" id="EFX88509.1"/>
    </source>
</evidence>
<feature type="region of interest" description="Disordered" evidence="1">
    <location>
        <begin position="253"/>
        <end position="280"/>
    </location>
</feature>
<name>E9FV76_DAPPU</name>